<evidence type="ECO:0000313" key="2">
    <source>
        <dbReference type="EMBL" id="CAF1207732.1"/>
    </source>
</evidence>
<gene>
    <name evidence="2" type="ORF">GPM918_LOCUS24049</name>
    <name evidence="3" type="ORF">SRO942_LOCUS24048</name>
</gene>
<feature type="transmembrane region" description="Helical" evidence="1">
    <location>
        <begin position="111"/>
        <end position="129"/>
    </location>
</feature>
<dbReference type="EMBL" id="CAJNOQ010008824">
    <property type="protein sequence ID" value="CAF1207732.1"/>
    <property type="molecule type" value="Genomic_DNA"/>
</dbReference>
<name>A0A814WWI6_9BILA</name>
<keyword evidence="1" id="KW-0472">Membrane</keyword>
<feature type="non-terminal residue" evidence="2">
    <location>
        <position position="189"/>
    </location>
</feature>
<organism evidence="2 4">
    <name type="scientific">Didymodactylos carnosus</name>
    <dbReference type="NCBI Taxonomy" id="1234261"/>
    <lineage>
        <taxon>Eukaryota</taxon>
        <taxon>Metazoa</taxon>
        <taxon>Spiralia</taxon>
        <taxon>Gnathifera</taxon>
        <taxon>Rotifera</taxon>
        <taxon>Eurotatoria</taxon>
        <taxon>Bdelloidea</taxon>
        <taxon>Philodinida</taxon>
        <taxon>Philodinidae</taxon>
        <taxon>Didymodactylos</taxon>
    </lineage>
</organism>
<reference evidence="2" key="1">
    <citation type="submission" date="2021-02" db="EMBL/GenBank/DDBJ databases">
        <authorList>
            <person name="Nowell W R."/>
        </authorList>
    </citation>
    <scope>NUCLEOTIDE SEQUENCE</scope>
</reference>
<keyword evidence="4" id="KW-1185">Reference proteome</keyword>
<dbReference type="Proteomes" id="UP000663829">
    <property type="component" value="Unassembled WGS sequence"/>
</dbReference>
<accession>A0A814WWI6</accession>
<dbReference type="Proteomes" id="UP000681722">
    <property type="component" value="Unassembled WGS sequence"/>
</dbReference>
<evidence type="ECO:0000256" key="1">
    <source>
        <dbReference type="SAM" id="Phobius"/>
    </source>
</evidence>
<keyword evidence="1" id="KW-0812">Transmembrane</keyword>
<keyword evidence="1" id="KW-1133">Transmembrane helix</keyword>
<evidence type="ECO:0000313" key="3">
    <source>
        <dbReference type="EMBL" id="CAF3971901.1"/>
    </source>
</evidence>
<comment type="caution">
    <text evidence="2">The sequence shown here is derived from an EMBL/GenBank/DDBJ whole genome shotgun (WGS) entry which is preliminary data.</text>
</comment>
<dbReference type="AlphaFoldDB" id="A0A814WWI6"/>
<sequence>PQCSDKKTGIISIFRNLEPNSIIATPSRMTASLSTTTAAVTPSTTPELQPFRKLLPFISENNHNNHRYPLSTQKPSGQAVTYPTLSLMTKVGTTGKQLIEQQHVKMKMKQVLRWALLLLMLIMFGGALISRETTSNDSNYGYIDIELLLFGIDINLVFEHGDHFIPGLLDDNKIKLLNHWNWFWLYTVP</sequence>
<protein>
    <submittedName>
        <fullName evidence="2">Uncharacterized protein</fullName>
    </submittedName>
</protein>
<evidence type="ECO:0000313" key="4">
    <source>
        <dbReference type="Proteomes" id="UP000663829"/>
    </source>
</evidence>
<dbReference type="EMBL" id="CAJOBC010008825">
    <property type="protein sequence ID" value="CAF3971901.1"/>
    <property type="molecule type" value="Genomic_DNA"/>
</dbReference>
<proteinExistence type="predicted"/>